<feature type="domain" description="VTC" evidence="1">
    <location>
        <begin position="6"/>
        <end position="227"/>
    </location>
</feature>
<evidence type="ECO:0000313" key="2">
    <source>
        <dbReference type="EMBL" id="PXV96184.1"/>
    </source>
</evidence>
<dbReference type="InterPro" id="IPR042267">
    <property type="entry name" value="VTC_sf"/>
</dbReference>
<accession>A0A318EYR1</accession>
<reference evidence="2 3" key="1">
    <citation type="submission" date="2018-05" db="EMBL/GenBank/DDBJ databases">
        <title>Genomic Encyclopedia of Type Strains, Phase IV (KMG-IV): sequencing the most valuable type-strain genomes for metagenomic binning, comparative biology and taxonomic classification.</title>
        <authorList>
            <person name="Goeker M."/>
        </authorList>
    </citation>
    <scope>NUCLEOTIDE SEQUENCE [LARGE SCALE GENOMIC DNA]</scope>
    <source>
        <strain evidence="2 3">DSM 28816</strain>
    </source>
</reference>
<organism evidence="2 3">
    <name type="scientific">Lachnotalea glycerini</name>
    <dbReference type="NCBI Taxonomy" id="1763509"/>
    <lineage>
        <taxon>Bacteria</taxon>
        <taxon>Bacillati</taxon>
        <taxon>Bacillota</taxon>
        <taxon>Clostridia</taxon>
        <taxon>Lachnospirales</taxon>
        <taxon>Lachnospiraceae</taxon>
        <taxon>Lachnotalea</taxon>
    </lineage>
</organism>
<dbReference type="InterPro" id="IPR018966">
    <property type="entry name" value="VTC_domain"/>
</dbReference>
<dbReference type="EMBL" id="QICS01000001">
    <property type="protein sequence ID" value="PXV96184.1"/>
    <property type="molecule type" value="Genomic_DNA"/>
</dbReference>
<dbReference type="Pfam" id="PF09359">
    <property type="entry name" value="VTC"/>
    <property type="match status" value="1"/>
</dbReference>
<protein>
    <submittedName>
        <fullName evidence="2">VTC domain-containing protein</fullName>
    </submittedName>
</protein>
<dbReference type="RefSeq" id="WP_110290338.1">
    <property type="nucleotide sequence ID" value="NZ_QICS01000001.1"/>
</dbReference>
<dbReference type="Gene3D" id="3.20.100.30">
    <property type="entry name" value="VTC, catalytic tunnel domain"/>
    <property type="match status" value="1"/>
</dbReference>
<comment type="caution">
    <text evidence="2">The sequence shown here is derived from an EMBL/GenBank/DDBJ whole genome shotgun (WGS) entry which is preliminary data.</text>
</comment>
<dbReference type="Proteomes" id="UP000247523">
    <property type="component" value="Unassembled WGS sequence"/>
</dbReference>
<gene>
    <name evidence="2" type="ORF">C8E03_101819</name>
</gene>
<dbReference type="CDD" id="cd07750">
    <property type="entry name" value="PolyPPase_VTC_like"/>
    <property type="match status" value="1"/>
</dbReference>
<dbReference type="AlphaFoldDB" id="A0A318EYR1"/>
<proteinExistence type="predicted"/>
<name>A0A318EYR1_9FIRM</name>
<evidence type="ECO:0000259" key="1">
    <source>
        <dbReference type="Pfam" id="PF09359"/>
    </source>
</evidence>
<evidence type="ECO:0000313" key="3">
    <source>
        <dbReference type="Proteomes" id="UP000247523"/>
    </source>
</evidence>
<sequence length="232" mass="28018">MSAAYRHELKYIIYDYQYEELKSVLNAMLDQDKHSKLNGQYLIRSLYFDDLIHSAYNQREDGYYVRKKYRIRIYDYSDSLINLECKHKRESYIFKESLKLSKEEYHSLLNDDLNFLLDKNHNMAKDFYIDSKTNLIKPAVIVDYEREAYVYDVGTVRITFDKNVRAAYKSDDIFNKEIPTYFVLKPNMMILEIKFTDILPEQIRRIFKVRNYTQTAASKYCMCVDKMREFTI</sequence>
<dbReference type="GO" id="GO:0006799">
    <property type="term" value="P:polyphosphate biosynthetic process"/>
    <property type="evidence" value="ECO:0007669"/>
    <property type="project" value="UniProtKB-ARBA"/>
</dbReference>